<gene>
    <name evidence="8" type="ORF">DPC56_02235</name>
</gene>
<dbReference type="GO" id="GO:0005886">
    <property type="term" value="C:plasma membrane"/>
    <property type="evidence" value="ECO:0007669"/>
    <property type="project" value="UniProtKB-SubCell"/>
</dbReference>
<evidence type="ECO:0000313" key="8">
    <source>
        <dbReference type="EMBL" id="RAO79614.1"/>
    </source>
</evidence>
<dbReference type="AlphaFoldDB" id="A0A328PJV4"/>
<dbReference type="NCBIfam" id="NF004924">
    <property type="entry name" value="PRK06281.1"/>
    <property type="match status" value="1"/>
</dbReference>
<dbReference type="Proteomes" id="UP000249782">
    <property type="component" value="Unassembled WGS sequence"/>
</dbReference>
<reference evidence="8 9" key="1">
    <citation type="submission" date="2018-06" db="EMBL/GenBank/DDBJ databases">
        <title>Draft genome sequence of hyperthermophilic methanogen Methanothermobacter tenebrarum sp. MCM-B 1447.</title>
        <authorList>
            <person name="Pore S.D."/>
            <person name="Dagar S."/>
            <person name="Dhakephalkar P.K."/>
        </authorList>
    </citation>
    <scope>NUCLEOTIDE SEQUENCE [LARGE SCALE GENOMIC DNA]</scope>
    <source>
        <strain evidence="8 9">MCM B 1447</strain>
    </source>
</reference>
<dbReference type="RefSeq" id="WP_112093444.1">
    <property type="nucleotide sequence ID" value="NZ_QLOE01000002.1"/>
</dbReference>
<evidence type="ECO:0000313" key="9">
    <source>
        <dbReference type="Proteomes" id="UP000249782"/>
    </source>
</evidence>
<dbReference type="OrthoDB" id="19265at2157"/>
<keyword evidence="2" id="KW-1003">Cell membrane</keyword>
<keyword evidence="9" id="KW-1185">Reference proteome</keyword>
<evidence type="ECO:0000256" key="4">
    <source>
        <dbReference type="ARBA" id="ARBA00022989"/>
    </source>
</evidence>
<protein>
    <submittedName>
        <fullName evidence="8">Cation:proton antiporter</fullName>
    </submittedName>
</protein>
<name>A0A328PJV4_9EURY</name>
<feature type="transmembrane region" description="Helical" evidence="6">
    <location>
        <begin position="120"/>
        <end position="144"/>
    </location>
</feature>
<evidence type="ECO:0000259" key="7">
    <source>
        <dbReference type="Pfam" id="PF04039"/>
    </source>
</evidence>
<dbReference type="InterPro" id="IPR050622">
    <property type="entry name" value="CPA3_antiporter_subunitB"/>
</dbReference>
<evidence type="ECO:0000256" key="3">
    <source>
        <dbReference type="ARBA" id="ARBA00022692"/>
    </source>
</evidence>
<accession>A0A328PJV4</accession>
<evidence type="ECO:0000256" key="6">
    <source>
        <dbReference type="SAM" id="Phobius"/>
    </source>
</evidence>
<evidence type="ECO:0000256" key="1">
    <source>
        <dbReference type="ARBA" id="ARBA00004651"/>
    </source>
</evidence>
<evidence type="ECO:0000256" key="2">
    <source>
        <dbReference type="ARBA" id="ARBA00022475"/>
    </source>
</evidence>
<proteinExistence type="predicted"/>
<feature type="transmembrane region" description="Helical" evidence="6">
    <location>
        <begin position="74"/>
        <end position="93"/>
    </location>
</feature>
<keyword evidence="4 6" id="KW-1133">Transmembrane helix</keyword>
<comment type="caution">
    <text evidence="8">The sequence shown here is derived from an EMBL/GenBank/DDBJ whole genome shotgun (WGS) entry which is preliminary data.</text>
</comment>
<feature type="domain" description="Na+/H+ antiporter MnhB subunit-related protein" evidence="7">
    <location>
        <begin position="4"/>
        <end position="137"/>
    </location>
</feature>
<feature type="transmembrane region" description="Helical" evidence="6">
    <location>
        <begin position="7"/>
        <end position="29"/>
    </location>
</feature>
<keyword evidence="5 6" id="KW-0472">Membrane</keyword>
<evidence type="ECO:0000256" key="5">
    <source>
        <dbReference type="ARBA" id="ARBA00023136"/>
    </source>
</evidence>
<comment type="subcellular location">
    <subcellularLocation>
        <location evidence="1">Cell membrane</location>
        <topology evidence="1">Multi-pass membrane protein</topology>
    </subcellularLocation>
</comment>
<dbReference type="Pfam" id="PF04039">
    <property type="entry name" value="MnhB"/>
    <property type="match status" value="1"/>
</dbReference>
<dbReference type="EMBL" id="QLOE01000002">
    <property type="protein sequence ID" value="RAO79614.1"/>
    <property type="molecule type" value="Genomic_DNA"/>
</dbReference>
<dbReference type="PANTHER" id="PTHR33932:SF4">
    <property type="entry name" value="NA(+)_H(+) ANTIPORTER SUBUNIT B"/>
    <property type="match status" value="1"/>
</dbReference>
<feature type="transmembrane region" description="Helical" evidence="6">
    <location>
        <begin position="35"/>
        <end position="53"/>
    </location>
</feature>
<dbReference type="InterPro" id="IPR007182">
    <property type="entry name" value="MnhB"/>
</dbReference>
<sequence>MSTILKIFAFPASILIICLGISTILGGHITPGGGFQGGAIIAAGFIFCAIVYGSEKTPFKFTHRFMAALESIGAIGYIILGLVGILFSGYFLYNIGVDLYNLLPGVSSVFNYPDAVHAGIIPYLNILIGLKVLVGLSAVVITFLEFKGE</sequence>
<keyword evidence="3 6" id="KW-0812">Transmembrane</keyword>
<organism evidence="8 9">
    <name type="scientific">Methanothermobacter tenebrarum</name>
    <dbReference type="NCBI Taxonomy" id="680118"/>
    <lineage>
        <taxon>Archaea</taxon>
        <taxon>Methanobacteriati</taxon>
        <taxon>Methanobacteriota</taxon>
        <taxon>Methanomada group</taxon>
        <taxon>Methanobacteria</taxon>
        <taxon>Methanobacteriales</taxon>
        <taxon>Methanobacteriaceae</taxon>
        <taxon>Methanothermobacter</taxon>
    </lineage>
</organism>
<dbReference type="PANTHER" id="PTHR33932">
    <property type="entry name" value="NA(+)/H(+) ANTIPORTER SUBUNIT B"/>
    <property type="match status" value="1"/>
</dbReference>